<gene>
    <name evidence="1" type="ORF">SAMN04488101_10958</name>
</gene>
<sequence>MNKSVCILSVHQSPAQLINYKSKDSLNGKPRISSFLIGRLKLNGIYDISGILHDKANFVLPVPLKRLLIFSNIFYVIKRF</sequence>
<organism evidence="1 2">
    <name type="scientific">Pedobacter nyackensis</name>
    <dbReference type="NCBI Taxonomy" id="475255"/>
    <lineage>
        <taxon>Bacteria</taxon>
        <taxon>Pseudomonadati</taxon>
        <taxon>Bacteroidota</taxon>
        <taxon>Sphingobacteriia</taxon>
        <taxon>Sphingobacteriales</taxon>
        <taxon>Sphingobacteriaceae</taxon>
        <taxon>Pedobacter</taxon>
    </lineage>
</organism>
<dbReference type="Proteomes" id="UP000192678">
    <property type="component" value="Unassembled WGS sequence"/>
</dbReference>
<dbReference type="AlphaFoldDB" id="A0A1W2E0I3"/>
<keyword evidence="2" id="KW-1185">Reference proteome</keyword>
<evidence type="ECO:0000313" key="2">
    <source>
        <dbReference type="Proteomes" id="UP000192678"/>
    </source>
</evidence>
<evidence type="ECO:0000313" key="1">
    <source>
        <dbReference type="EMBL" id="SMD03243.1"/>
    </source>
</evidence>
<name>A0A1W2E0I3_9SPHI</name>
<dbReference type="EMBL" id="FWYB01000009">
    <property type="protein sequence ID" value="SMD03243.1"/>
    <property type="molecule type" value="Genomic_DNA"/>
</dbReference>
<dbReference type="RefSeq" id="WP_144009523.1">
    <property type="nucleotide sequence ID" value="NZ_FWYB01000009.1"/>
</dbReference>
<dbReference type="OrthoDB" id="790324at2"/>
<proteinExistence type="predicted"/>
<dbReference type="STRING" id="475255.SAMN04488101_10958"/>
<accession>A0A1W2E0I3</accession>
<reference evidence="1 2" key="1">
    <citation type="submission" date="2017-04" db="EMBL/GenBank/DDBJ databases">
        <authorList>
            <person name="Afonso C.L."/>
            <person name="Miller P.J."/>
            <person name="Scott M.A."/>
            <person name="Spackman E."/>
            <person name="Goraichik I."/>
            <person name="Dimitrov K.M."/>
            <person name="Suarez D.L."/>
            <person name="Swayne D.E."/>
        </authorList>
    </citation>
    <scope>NUCLEOTIDE SEQUENCE [LARGE SCALE GENOMIC DNA]</scope>
    <source>
        <strain evidence="1 2">DSM 19625</strain>
    </source>
</reference>
<protein>
    <submittedName>
        <fullName evidence="1">Uncharacterized protein</fullName>
    </submittedName>
</protein>